<reference evidence="2 3" key="1">
    <citation type="journal article" date="2015" name="Nature">
        <title>rRNA introns, odd ribosomes, and small enigmatic genomes across a large radiation of phyla.</title>
        <authorList>
            <person name="Brown C.T."/>
            <person name="Hug L.A."/>
            <person name="Thomas B.C."/>
            <person name="Sharon I."/>
            <person name="Castelle C.J."/>
            <person name="Singh A."/>
            <person name="Wilkins M.J."/>
            <person name="Williams K.H."/>
            <person name="Banfield J.F."/>
        </authorList>
    </citation>
    <scope>NUCLEOTIDE SEQUENCE [LARGE SCALE GENOMIC DNA]</scope>
</reference>
<evidence type="ECO:0000313" key="2">
    <source>
        <dbReference type="EMBL" id="KKT67173.1"/>
    </source>
</evidence>
<sequence>MSIQTLLPWVFGIWLGVLTIGFFLFANFFRRLIKGTEGGELKKVLEAILTRQAKNAQGIEELNRQVTILVEEGFDHVQKVGLVRFNPFKEIGGDHSFSLALLDGRDTGIVITGLHTRERTRIYAKAIKNGKSEFELSAEEVKALAKAQKG</sequence>
<protein>
    <recommendedName>
        <fullName evidence="4">DUF4446 domain-containing protein</fullName>
    </recommendedName>
</protein>
<dbReference type="EMBL" id="LCIY01000012">
    <property type="protein sequence ID" value="KKT67173.1"/>
    <property type="molecule type" value="Genomic_DNA"/>
</dbReference>
<keyword evidence="1" id="KW-1133">Transmembrane helix</keyword>
<organism evidence="2 3">
    <name type="scientific">Candidatus Woesebacteria bacterium GW2011_GWA2_44_33</name>
    <dbReference type="NCBI Taxonomy" id="1618564"/>
    <lineage>
        <taxon>Bacteria</taxon>
        <taxon>Candidatus Woeseibacteriota</taxon>
    </lineage>
</organism>
<evidence type="ECO:0000256" key="1">
    <source>
        <dbReference type="SAM" id="Phobius"/>
    </source>
</evidence>
<evidence type="ECO:0008006" key="4">
    <source>
        <dbReference type="Google" id="ProtNLM"/>
    </source>
</evidence>
<dbReference type="Proteomes" id="UP000034826">
    <property type="component" value="Unassembled WGS sequence"/>
</dbReference>
<proteinExistence type="predicted"/>
<feature type="transmembrane region" description="Helical" evidence="1">
    <location>
        <begin position="6"/>
        <end position="26"/>
    </location>
</feature>
<accession>A0A0G1J759</accession>
<gene>
    <name evidence="2" type="ORF">UW60_C0012G0059</name>
</gene>
<dbReference type="InterPro" id="IPR027981">
    <property type="entry name" value="DUF4446"/>
</dbReference>
<dbReference type="Pfam" id="PF14584">
    <property type="entry name" value="DUF4446"/>
    <property type="match status" value="1"/>
</dbReference>
<evidence type="ECO:0000313" key="3">
    <source>
        <dbReference type="Proteomes" id="UP000034826"/>
    </source>
</evidence>
<dbReference type="AlphaFoldDB" id="A0A0G1J759"/>
<name>A0A0G1J759_9BACT</name>
<keyword evidence="1" id="KW-0812">Transmembrane</keyword>
<keyword evidence="1" id="KW-0472">Membrane</keyword>
<comment type="caution">
    <text evidence="2">The sequence shown here is derived from an EMBL/GenBank/DDBJ whole genome shotgun (WGS) entry which is preliminary data.</text>
</comment>